<accession>A0A6M3LLG0</accession>
<gene>
    <name evidence="1" type="ORF">MM415B05189_0002</name>
</gene>
<dbReference type="AlphaFoldDB" id="A0A6M3LLG0"/>
<protein>
    <submittedName>
        <fullName evidence="1">Uncharacterized protein</fullName>
    </submittedName>
</protein>
<reference evidence="1" key="1">
    <citation type="submission" date="2020-03" db="EMBL/GenBank/DDBJ databases">
        <title>The deep terrestrial virosphere.</title>
        <authorList>
            <person name="Holmfeldt K."/>
            <person name="Nilsson E."/>
            <person name="Simone D."/>
            <person name="Lopez-Fernandez M."/>
            <person name="Wu X."/>
            <person name="de Brujin I."/>
            <person name="Lundin D."/>
            <person name="Andersson A."/>
            <person name="Bertilsson S."/>
            <person name="Dopson M."/>
        </authorList>
    </citation>
    <scope>NUCLEOTIDE SEQUENCE</scope>
    <source>
        <strain evidence="1">MM415B05189</strain>
    </source>
</reference>
<proteinExistence type="predicted"/>
<dbReference type="EMBL" id="MT143341">
    <property type="protein sequence ID" value="QJA95750.1"/>
    <property type="molecule type" value="Genomic_DNA"/>
</dbReference>
<name>A0A6M3LLG0_9ZZZZ</name>
<sequence length="68" mass="7846">MSVMMTRKEVIEALQEDNGVDQNELILIDWVTFTDIREYNNELAHSEDCEPINISDVCDALYECGISY</sequence>
<organism evidence="1">
    <name type="scientific">viral metagenome</name>
    <dbReference type="NCBI Taxonomy" id="1070528"/>
    <lineage>
        <taxon>unclassified sequences</taxon>
        <taxon>metagenomes</taxon>
        <taxon>organismal metagenomes</taxon>
    </lineage>
</organism>
<evidence type="ECO:0000313" key="1">
    <source>
        <dbReference type="EMBL" id="QJA95750.1"/>
    </source>
</evidence>